<sequence>MTLHNAPEHPRHGAEICSFVFAGDISGAVAELAQAVAATTDPRQQGWLLEQKATYLDQIDPARAQETLAAARQKNPAVLRPLSGVTYQRISASAQQASAASDYLSRIYSDDRTQLRVGFEVLLDALRFDPSQTAVEAFEQAFCNLGEHLGFAAQRPERDIGSGPDVLWALGDLRYWVIEAKSGATAGYIGKVYANQLTGSTLWFHRHYDNSVNAVPVMVHPADRLGKDATATAGARVITQATLDNLKDTVRNYASALAQTRWDDPVIVDQLLTGHRLCAGNLYSYTRAIKAA</sequence>
<dbReference type="AlphaFoldDB" id="A0A829Q893"/>
<accession>A0A829Q893</accession>
<gene>
    <name evidence="1" type="ORF">I543_0028</name>
</gene>
<evidence type="ECO:0000313" key="1">
    <source>
        <dbReference type="EMBL" id="EUA48903.1"/>
    </source>
</evidence>
<comment type="caution">
    <text evidence="1">The sequence shown here is derived from an EMBL/GenBank/DDBJ whole genome shotgun (WGS) entry which is preliminary data.</text>
</comment>
<name>A0A829Q893_9MYCO</name>
<evidence type="ECO:0000313" key="2">
    <source>
        <dbReference type="Proteomes" id="UP000020103"/>
    </source>
</evidence>
<proteinExistence type="predicted"/>
<reference evidence="1 2" key="1">
    <citation type="submission" date="2013-12" db="EMBL/GenBank/DDBJ databases">
        <authorList>
            <person name="Madinger N."/>
            <person name="Lenaerts A."/>
            <person name="Ordway D."/>
            <person name="DeGroote M.A."/>
            <person name="Parker T."/>
            <person name="Sizemore C."/>
            <person name="Tallon L.J."/>
            <person name="Sadzewicz L.K."/>
            <person name="Sengamalay N."/>
            <person name="Fraser C.M."/>
            <person name="Hine E."/>
            <person name="Shefchek K.A."/>
            <person name="Das S.P."/>
            <person name="Tettelin H."/>
        </authorList>
    </citation>
    <scope>NUCLEOTIDE SEQUENCE [LARGE SCALE GENOMIC DNA]</scope>
    <source>
        <strain evidence="1 2">21</strain>
    </source>
</reference>
<organism evidence="1 2">
    <name type="scientific">Mycobacteroides abscessus 21</name>
    <dbReference type="NCBI Taxonomy" id="1299324"/>
    <lineage>
        <taxon>Bacteria</taxon>
        <taxon>Bacillati</taxon>
        <taxon>Actinomycetota</taxon>
        <taxon>Actinomycetes</taxon>
        <taxon>Mycobacteriales</taxon>
        <taxon>Mycobacteriaceae</taxon>
        <taxon>Mycobacteroides</taxon>
        <taxon>Mycobacteroides abscessus</taxon>
    </lineage>
</organism>
<dbReference type="Proteomes" id="UP000020103">
    <property type="component" value="Unassembled WGS sequence"/>
</dbReference>
<dbReference type="EMBL" id="JAOF01000001">
    <property type="protein sequence ID" value="EUA48903.1"/>
    <property type="molecule type" value="Genomic_DNA"/>
</dbReference>
<protein>
    <submittedName>
        <fullName evidence="1">Uncharacterized protein</fullName>
    </submittedName>
</protein>